<gene>
    <name evidence="2" type="ORF">NDU88_005662</name>
</gene>
<proteinExistence type="predicted"/>
<accession>A0AAV7UKN0</accession>
<evidence type="ECO:0000256" key="1">
    <source>
        <dbReference type="SAM" id="MobiDB-lite"/>
    </source>
</evidence>
<dbReference type="EMBL" id="JANPWB010000005">
    <property type="protein sequence ID" value="KAJ1188906.1"/>
    <property type="molecule type" value="Genomic_DNA"/>
</dbReference>
<reference evidence="2" key="1">
    <citation type="journal article" date="2022" name="bioRxiv">
        <title>Sequencing and chromosome-scale assembly of the giantPleurodeles waltlgenome.</title>
        <authorList>
            <person name="Brown T."/>
            <person name="Elewa A."/>
            <person name="Iarovenko S."/>
            <person name="Subramanian E."/>
            <person name="Araus A.J."/>
            <person name="Petzold A."/>
            <person name="Susuki M."/>
            <person name="Suzuki K.-i.T."/>
            <person name="Hayashi T."/>
            <person name="Toyoda A."/>
            <person name="Oliveira C."/>
            <person name="Osipova E."/>
            <person name="Leigh N.D."/>
            <person name="Simon A."/>
            <person name="Yun M.H."/>
        </authorList>
    </citation>
    <scope>NUCLEOTIDE SEQUENCE</scope>
    <source>
        <strain evidence="2">20211129_DDA</strain>
        <tissue evidence="2">Liver</tissue>
    </source>
</reference>
<sequence length="106" mass="12082">MCLTDTTFSESRPRRKLDEPPGGRLRHWGRAALELRRARRGSARIPLRGRSRGTFYLTCTTKKDTSIMRQQASHTITDMPLSDSGYISTHTAKDDKIEEINTDMTV</sequence>
<dbReference type="AlphaFoldDB" id="A0AAV7UKN0"/>
<organism evidence="2 3">
    <name type="scientific">Pleurodeles waltl</name>
    <name type="common">Iberian ribbed newt</name>
    <dbReference type="NCBI Taxonomy" id="8319"/>
    <lineage>
        <taxon>Eukaryota</taxon>
        <taxon>Metazoa</taxon>
        <taxon>Chordata</taxon>
        <taxon>Craniata</taxon>
        <taxon>Vertebrata</taxon>
        <taxon>Euteleostomi</taxon>
        <taxon>Amphibia</taxon>
        <taxon>Batrachia</taxon>
        <taxon>Caudata</taxon>
        <taxon>Salamandroidea</taxon>
        <taxon>Salamandridae</taxon>
        <taxon>Pleurodelinae</taxon>
        <taxon>Pleurodeles</taxon>
    </lineage>
</organism>
<keyword evidence="3" id="KW-1185">Reference proteome</keyword>
<name>A0AAV7UKN0_PLEWA</name>
<evidence type="ECO:0000313" key="2">
    <source>
        <dbReference type="EMBL" id="KAJ1188906.1"/>
    </source>
</evidence>
<comment type="caution">
    <text evidence="2">The sequence shown here is derived from an EMBL/GenBank/DDBJ whole genome shotgun (WGS) entry which is preliminary data.</text>
</comment>
<feature type="region of interest" description="Disordered" evidence="1">
    <location>
        <begin position="1"/>
        <end position="24"/>
    </location>
</feature>
<feature type="compositionally biased region" description="Polar residues" evidence="1">
    <location>
        <begin position="1"/>
        <end position="10"/>
    </location>
</feature>
<evidence type="ECO:0000313" key="3">
    <source>
        <dbReference type="Proteomes" id="UP001066276"/>
    </source>
</evidence>
<dbReference type="Proteomes" id="UP001066276">
    <property type="component" value="Chromosome 3_1"/>
</dbReference>
<protein>
    <submittedName>
        <fullName evidence="2">Uncharacterized protein</fullName>
    </submittedName>
</protein>